<dbReference type="PANTHER" id="PTHR14270:SF0">
    <property type="entry name" value="NONSENSE-MEDIATED MRNA DECAY FACTOR SMG9"/>
    <property type="match status" value="1"/>
</dbReference>
<dbReference type="CTD" id="56006"/>
<feature type="compositionally biased region" description="Basic residues" evidence="3">
    <location>
        <begin position="40"/>
        <end position="49"/>
    </location>
</feature>
<evidence type="ECO:0000256" key="2">
    <source>
        <dbReference type="ARBA" id="ARBA00023161"/>
    </source>
</evidence>
<sequence length="543" mass="59295">MQECTGPTILPRDKLLELGMATKGGTGPVGGASGGPNGGGRRRRRRGRSKTQEDSRDDFSSPHVSKPTIILAKSTTSQPQSKPELYGSSPDRGGATPSTQAGEVSKSTPQFKIITRQSETAPARPVPATAPMGTVSLASAALYQSPVTYGSSPLTGLADVGQAAHSQPQVVGQGARPLSQQSTAPAITIEVPVHNRLTAPMEMKQSVRLVDDNFQWCDNGMELLLDQTDFLVVGVLGLQGSGKSTLMSMLAGNKPSDQQSSFIFKPQAKEIRNQSMHQTMGVDFFVTNERVMLLDTQPVLSSSVMDHLLSHEKSLPPDMTSAEICHEIQSLQLAAFLFTVCHVVLVVQDWFLDMNLIEFIKRAEMLKPPTPAPTPAMEGTSSEDTEDFFPNIVFVLNKARQEDFQLTVVQSMHQTIDRLFKDSKLTFQGTASLSHTKLLPGLNSKNLPLDINLCILPHLGATTPDNLSTDDQSILLSLLPVSYQGHPSIDLLVKSFRNQIYGAARNSLTHTSLTEKNWFHYAARMWETIRKSTLMSEFNRLLT</sequence>
<dbReference type="Proteomes" id="UP000694845">
    <property type="component" value="Unplaced"/>
</dbReference>
<keyword evidence="2" id="KW-0866">Nonsense-mediated mRNA decay</keyword>
<dbReference type="SUPFAM" id="SSF52540">
    <property type="entry name" value="P-loop containing nucleoside triphosphate hydrolases"/>
    <property type="match status" value="1"/>
</dbReference>
<reference evidence="5" key="1">
    <citation type="submission" date="2025-08" db="UniProtKB">
        <authorList>
            <consortium name="RefSeq"/>
        </authorList>
    </citation>
    <scope>IDENTIFICATION</scope>
</reference>
<feature type="region of interest" description="Disordered" evidence="3">
    <location>
        <begin position="1"/>
        <end position="109"/>
    </location>
</feature>
<evidence type="ECO:0000256" key="1">
    <source>
        <dbReference type="ARBA" id="ARBA00007712"/>
    </source>
</evidence>
<evidence type="ECO:0000313" key="5">
    <source>
        <dbReference type="RefSeq" id="XP_022104073.1"/>
    </source>
</evidence>
<feature type="compositionally biased region" description="Gly residues" evidence="3">
    <location>
        <begin position="22"/>
        <end position="39"/>
    </location>
</feature>
<accession>A0A8B7ZEI9</accession>
<dbReference type="GeneID" id="110986486"/>
<dbReference type="InterPro" id="IPR039177">
    <property type="entry name" value="SMG9"/>
</dbReference>
<dbReference type="PANTHER" id="PTHR14270">
    <property type="entry name" value="NONSENSE-MEDIATED MRNA DECAY FACTOR SMG9"/>
    <property type="match status" value="1"/>
</dbReference>
<evidence type="ECO:0000313" key="4">
    <source>
        <dbReference type="Proteomes" id="UP000694845"/>
    </source>
</evidence>
<dbReference type="GO" id="GO:0000184">
    <property type="term" value="P:nuclear-transcribed mRNA catabolic process, nonsense-mediated decay"/>
    <property type="evidence" value="ECO:0007669"/>
    <property type="project" value="UniProtKB-KW"/>
</dbReference>
<feature type="compositionally biased region" description="Polar residues" evidence="3">
    <location>
        <begin position="96"/>
        <end position="109"/>
    </location>
</feature>
<dbReference type="RefSeq" id="XP_022104073.1">
    <property type="nucleotide sequence ID" value="XM_022248381.1"/>
</dbReference>
<feature type="compositionally biased region" description="Basic and acidic residues" evidence="3">
    <location>
        <begin position="50"/>
        <end position="60"/>
    </location>
</feature>
<dbReference type="Gene3D" id="3.40.50.300">
    <property type="entry name" value="P-loop containing nucleotide triphosphate hydrolases"/>
    <property type="match status" value="1"/>
</dbReference>
<dbReference type="InterPro" id="IPR027417">
    <property type="entry name" value="P-loop_NTPase"/>
</dbReference>
<organism evidence="4 5">
    <name type="scientific">Acanthaster planci</name>
    <name type="common">Crown-of-thorns starfish</name>
    <dbReference type="NCBI Taxonomy" id="133434"/>
    <lineage>
        <taxon>Eukaryota</taxon>
        <taxon>Metazoa</taxon>
        <taxon>Echinodermata</taxon>
        <taxon>Eleutherozoa</taxon>
        <taxon>Asterozoa</taxon>
        <taxon>Asteroidea</taxon>
        <taxon>Valvatacea</taxon>
        <taxon>Valvatida</taxon>
        <taxon>Acanthasteridae</taxon>
        <taxon>Acanthaster</taxon>
    </lineage>
</organism>
<dbReference type="OrthoDB" id="79514at2759"/>
<proteinExistence type="inferred from homology"/>
<evidence type="ECO:0000256" key="3">
    <source>
        <dbReference type="SAM" id="MobiDB-lite"/>
    </source>
</evidence>
<dbReference type="KEGG" id="aplc:110986486"/>
<dbReference type="AlphaFoldDB" id="A0A8B7ZEI9"/>
<protein>
    <submittedName>
        <fullName evidence="5">Protein SMG9-like isoform X1</fullName>
    </submittedName>
</protein>
<name>A0A8B7ZEI9_ACAPL</name>
<keyword evidence="4" id="KW-1185">Reference proteome</keyword>
<gene>
    <name evidence="5" type="primary">LOC110986486</name>
</gene>
<comment type="similarity">
    <text evidence="1">Belongs to the SMG9 family.</text>
</comment>